<dbReference type="Gene3D" id="3.60.40.10">
    <property type="entry name" value="PPM-type phosphatase domain"/>
    <property type="match status" value="1"/>
</dbReference>
<dbReference type="PANTHER" id="PTHR43156:SF2">
    <property type="entry name" value="STAGE II SPORULATION PROTEIN E"/>
    <property type="match status" value="1"/>
</dbReference>
<sequence>MNDGNRRRRVISRTSGGRGSAVRRSGGARGRSTRGGGGVPLDRLSTRGRLAWLNSAGSRIGTTLDLERTARELAEFTVPGFADGAAVDILESVLRGEEGSRWTGTGVPLMRAAALCAVEELSSLEPTPVGETFVRAEEQHETLLHQYCLRQGKPVLLSRMRNDDFIKVAPTESAAAKMRAAGVHTYLAVPLIARGLLLGSADFVRGSGSPPFSATDLALAEQLASQAAVFIDNARLYGREREHVVSLQRSLLPRATPATPGLRVQAEYAPSTGHHEVGGDWYDVMALPSGRTALMVGDVMGHGLPAAATMGRLRAVARTLMTLDMAPERVLARLDLATRDLEDEQVATCLCAVYDPADSTYTLASAGHLPPLLLDGQGSADFVDLPVGAPLGAGVIPYDPVRLTVPEGGDLVMYTDGLIKSRHADLDRQLELLRSAARDLGPGGLAGGALVERAPAGDSRFDEAVLLTATTTAATTASAAPTTSRTPGTPGTLEVPGGGTVDLRVWRLPQEGRAASVARGLVTEQLAAWELTELADVCELVVSELVGNALRYGNGPGELRLLRGERLVVEVSDTGPDLPQIQHADLSDEGGRGLQLINMLCRRWGSCRTVTGKVVWAEQNLHS</sequence>
<feature type="region of interest" description="Disordered" evidence="2">
    <location>
        <begin position="1"/>
        <end position="42"/>
    </location>
</feature>
<dbReference type="Proteomes" id="UP001600424">
    <property type="component" value="Unassembled WGS sequence"/>
</dbReference>
<dbReference type="CDD" id="cd16936">
    <property type="entry name" value="HATPase_RsbW-like"/>
    <property type="match status" value="1"/>
</dbReference>
<dbReference type="PANTHER" id="PTHR43156">
    <property type="entry name" value="STAGE II SPORULATION PROTEIN E-RELATED"/>
    <property type="match status" value="1"/>
</dbReference>
<protein>
    <submittedName>
        <fullName evidence="5">SpoIIE family protein phosphatase</fullName>
    </submittedName>
</protein>
<evidence type="ECO:0000259" key="4">
    <source>
        <dbReference type="SMART" id="SM00331"/>
    </source>
</evidence>
<dbReference type="SMART" id="SM00331">
    <property type="entry name" value="PP2C_SIG"/>
    <property type="match status" value="1"/>
</dbReference>
<feature type="domain" description="GAF" evidence="3">
    <location>
        <begin position="61"/>
        <end position="241"/>
    </location>
</feature>
<dbReference type="Gene3D" id="3.30.450.40">
    <property type="match status" value="1"/>
</dbReference>
<evidence type="ECO:0000313" key="5">
    <source>
        <dbReference type="EMBL" id="MFE5985845.1"/>
    </source>
</evidence>
<comment type="caution">
    <text evidence="5">The sequence shown here is derived from an EMBL/GenBank/DDBJ whole genome shotgun (WGS) entry which is preliminary data.</text>
</comment>
<dbReference type="SUPFAM" id="SSF81606">
    <property type="entry name" value="PP2C-like"/>
    <property type="match status" value="1"/>
</dbReference>
<organism evidence="5 6">
    <name type="scientific">Streptomyces wedmorensis</name>
    <dbReference type="NCBI Taxonomy" id="43759"/>
    <lineage>
        <taxon>Bacteria</taxon>
        <taxon>Bacillati</taxon>
        <taxon>Actinomycetota</taxon>
        <taxon>Actinomycetes</taxon>
        <taxon>Kitasatosporales</taxon>
        <taxon>Streptomycetaceae</taxon>
        <taxon>Streptomyces</taxon>
    </lineage>
</organism>
<accession>A0ABW6J9Z2</accession>
<dbReference type="InterPro" id="IPR029016">
    <property type="entry name" value="GAF-like_dom_sf"/>
</dbReference>
<gene>
    <name evidence="5" type="ORF">ACFQ63_40050</name>
</gene>
<evidence type="ECO:0000259" key="3">
    <source>
        <dbReference type="SMART" id="SM00065"/>
    </source>
</evidence>
<dbReference type="Pfam" id="PF13581">
    <property type="entry name" value="HATPase_c_2"/>
    <property type="match status" value="1"/>
</dbReference>
<evidence type="ECO:0000313" key="6">
    <source>
        <dbReference type="Proteomes" id="UP001600424"/>
    </source>
</evidence>
<proteinExistence type="predicted"/>
<dbReference type="SMART" id="SM00065">
    <property type="entry name" value="GAF"/>
    <property type="match status" value="1"/>
</dbReference>
<dbReference type="SUPFAM" id="SSF55781">
    <property type="entry name" value="GAF domain-like"/>
    <property type="match status" value="1"/>
</dbReference>
<feature type="domain" description="PPM-type phosphatase" evidence="4">
    <location>
        <begin position="262"/>
        <end position="471"/>
    </location>
</feature>
<feature type="compositionally biased region" description="Low complexity" evidence="2">
    <location>
        <begin position="12"/>
        <end position="25"/>
    </location>
</feature>
<dbReference type="InterPro" id="IPR001932">
    <property type="entry name" value="PPM-type_phosphatase-like_dom"/>
</dbReference>
<evidence type="ECO:0000256" key="2">
    <source>
        <dbReference type="SAM" id="MobiDB-lite"/>
    </source>
</evidence>
<reference evidence="5 6" key="1">
    <citation type="submission" date="2024-09" db="EMBL/GenBank/DDBJ databases">
        <title>The Natural Products Discovery Center: Release of the First 8490 Sequenced Strains for Exploring Actinobacteria Biosynthetic Diversity.</title>
        <authorList>
            <person name="Kalkreuter E."/>
            <person name="Kautsar S.A."/>
            <person name="Yang D."/>
            <person name="Bader C.D."/>
            <person name="Teijaro C.N."/>
            <person name="Fluegel L."/>
            <person name="Davis C.M."/>
            <person name="Simpson J.R."/>
            <person name="Lauterbach L."/>
            <person name="Steele A.D."/>
            <person name="Gui C."/>
            <person name="Meng S."/>
            <person name="Li G."/>
            <person name="Viehrig K."/>
            <person name="Ye F."/>
            <person name="Su P."/>
            <person name="Kiefer A.F."/>
            <person name="Nichols A."/>
            <person name="Cepeda A.J."/>
            <person name="Yan W."/>
            <person name="Fan B."/>
            <person name="Jiang Y."/>
            <person name="Adhikari A."/>
            <person name="Zheng C.-J."/>
            <person name="Schuster L."/>
            <person name="Cowan T.M."/>
            <person name="Smanski M.J."/>
            <person name="Chevrette M.G."/>
            <person name="De Carvalho L.P.S."/>
            <person name="Shen B."/>
        </authorList>
    </citation>
    <scope>NUCLEOTIDE SEQUENCE [LARGE SCALE GENOMIC DNA]</scope>
    <source>
        <strain evidence="5 6">NPDC056472</strain>
    </source>
</reference>
<dbReference type="InterPro" id="IPR052016">
    <property type="entry name" value="Bact_Sigma-Reg"/>
</dbReference>
<dbReference type="EMBL" id="JBHTRV010000068">
    <property type="protein sequence ID" value="MFE5985845.1"/>
    <property type="molecule type" value="Genomic_DNA"/>
</dbReference>
<dbReference type="Pfam" id="PF01590">
    <property type="entry name" value="GAF"/>
    <property type="match status" value="1"/>
</dbReference>
<dbReference type="InterPro" id="IPR036457">
    <property type="entry name" value="PPM-type-like_dom_sf"/>
</dbReference>
<dbReference type="Gene3D" id="3.30.565.10">
    <property type="entry name" value="Histidine kinase-like ATPase, C-terminal domain"/>
    <property type="match status" value="1"/>
</dbReference>
<dbReference type="InterPro" id="IPR003594">
    <property type="entry name" value="HATPase_dom"/>
</dbReference>
<keyword evidence="6" id="KW-1185">Reference proteome</keyword>
<keyword evidence="1" id="KW-0378">Hydrolase</keyword>
<feature type="region of interest" description="Disordered" evidence="2">
    <location>
        <begin position="475"/>
        <end position="496"/>
    </location>
</feature>
<name>A0ABW6J9Z2_STRWE</name>
<dbReference type="InterPro" id="IPR003018">
    <property type="entry name" value="GAF"/>
</dbReference>
<feature type="compositionally biased region" description="Low complexity" evidence="2">
    <location>
        <begin position="475"/>
        <end position="492"/>
    </location>
</feature>
<feature type="compositionally biased region" description="Basic residues" evidence="2">
    <location>
        <begin position="1"/>
        <end position="11"/>
    </location>
</feature>
<dbReference type="RefSeq" id="WP_386255884.1">
    <property type="nucleotide sequence ID" value="NZ_JBHTRV010000068.1"/>
</dbReference>
<dbReference type="SUPFAM" id="SSF55874">
    <property type="entry name" value="ATPase domain of HSP90 chaperone/DNA topoisomerase II/histidine kinase"/>
    <property type="match status" value="1"/>
</dbReference>
<feature type="compositionally biased region" description="Gly residues" evidence="2">
    <location>
        <begin position="27"/>
        <end position="39"/>
    </location>
</feature>
<dbReference type="InterPro" id="IPR036890">
    <property type="entry name" value="HATPase_C_sf"/>
</dbReference>
<evidence type="ECO:0000256" key="1">
    <source>
        <dbReference type="ARBA" id="ARBA00022801"/>
    </source>
</evidence>
<dbReference type="Pfam" id="PF07228">
    <property type="entry name" value="SpoIIE"/>
    <property type="match status" value="1"/>
</dbReference>